<feature type="compositionally biased region" description="Low complexity" evidence="1">
    <location>
        <begin position="52"/>
        <end position="68"/>
    </location>
</feature>
<name>A0A099ZQL6_TINGU</name>
<dbReference type="Pfam" id="PF07686">
    <property type="entry name" value="V-set"/>
    <property type="match status" value="1"/>
</dbReference>
<evidence type="ECO:0000259" key="2">
    <source>
        <dbReference type="Pfam" id="PF07686"/>
    </source>
</evidence>
<gene>
    <name evidence="3" type="ORF">N309_11936</name>
</gene>
<feature type="domain" description="Immunoglobulin V-set" evidence="2">
    <location>
        <begin position="1"/>
        <end position="68"/>
    </location>
</feature>
<dbReference type="AlphaFoldDB" id="A0A099ZQL6"/>
<accession>A0A099ZQL6</accession>
<reference evidence="3 4" key="1">
    <citation type="submission" date="2014-06" db="EMBL/GenBank/DDBJ databases">
        <title>Genome evolution of avian class.</title>
        <authorList>
            <person name="Zhang G."/>
            <person name="Li C."/>
        </authorList>
    </citation>
    <scope>NUCLEOTIDE SEQUENCE [LARGE SCALE GENOMIC DNA]</scope>
    <source>
        <strain evidence="3">BGI_N309</strain>
    </source>
</reference>
<feature type="region of interest" description="Disordered" evidence="1">
    <location>
        <begin position="48"/>
        <end position="68"/>
    </location>
</feature>
<dbReference type="PANTHER" id="PTHR23267">
    <property type="entry name" value="IMMUNOGLOBULIN LIGHT CHAIN"/>
    <property type="match status" value="1"/>
</dbReference>
<dbReference type="Proteomes" id="UP000053641">
    <property type="component" value="Unassembled WGS sequence"/>
</dbReference>
<feature type="non-terminal residue" evidence="3">
    <location>
        <position position="68"/>
    </location>
</feature>
<dbReference type="SUPFAM" id="SSF48726">
    <property type="entry name" value="Immunoglobulin"/>
    <property type="match status" value="1"/>
</dbReference>
<evidence type="ECO:0000313" key="4">
    <source>
        <dbReference type="Proteomes" id="UP000053641"/>
    </source>
</evidence>
<dbReference type="InterPro" id="IPR013783">
    <property type="entry name" value="Ig-like_fold"/>
</dbReference>
<dbReference type="EMBL" id="KL897053">
    <property type="protein sequence ID" value="KGL84151.1"/>
    <property type="molecule type" value="Genomic_DNA"/>
</dbReference>
<evidence type="ECO:0000256" key="1">
    <source>
        <dbReference type="SAM" id="MobiDB-lite"/>
    </source>
</evidence>
<dbReference type="Gene3D" id="2.60.40.10">
    <property type="entry name" value="Immunoglobulins"/>
    <property type="match status" value="1"/>
</dbReference>
<proteinExistence type="predicted"/>
<keyword evidence="4" id="KW-1185">Reference proteome</keyword>
<dbReference type="InterPro" id="IPR050150">
    <property type="entry name" value="IgV_Light_Chain"/>
</dbReference>
<dbReference type="InterPro" id="IPR013106">
    <property type="entry name" value="Ig_V-set"/>
</dbReference>
<evidence type="ECO:0000313" key="3">
    <source>
        <dbReference type="EMBL" id="KGL84151.1"/>
    </source>
</evidence>
<protein>
    <submittedName>
        <fullName evidence="3">Ig lambda chain V-IV region X</fullName>
    </submittedName>
</protein>
<organism evidence="3 4">
    <name type="scientific">Tinamus guttatus</name>
    <name type="common">White-throated tinamou</name>
    <dbReference type="NCBI Taxonomy" id="94827"/>
    <lineage>
        <taxon>Eukaryota</taxon>
        <taxon>Metazoa</taxon>
        <taxon>Chordata</taxon>
        <taxon>Craniata</taxon>
        <taxon>Vertebrata</taxon>
        <taxon>Euteleostomi</taxon>
        <taxon>Archelosauria</taxon>
        <taxon>Archosauria</taxon>
        <taxon>Dinosauria</taxon>
        <taxon>Saurischia</taxon>
        <taxon>Theropoda</taxon>
        <taxon>Coelurosauria</taxon>
        <taxon>Aves</taxon>
        <taxon>Palaeognathae</taxon>
        <taxon>Tinamiformes</taxon>
        <taxon>Tinamidae</taxon>
        <taxon>Tinamus</taxon>
    </lineage>
</organism>
<sequence length="68" mass="6894">LGGTAKISCSGGGSADYGVSNYGWWQQKPGGSLVLVIYNNNQRPSGIPERFSGSASGSTGTLTITGVQ</sequence>
<feature type="non-terminal residue" evidence="3">
    <location>
        <position position="1"/>
    </location>
</feature>
<dbReference type="InterPro" id="IPR036179">
    <property type="entry name" value="Ig-like_dom_sf"/>
</dbReference>